<feature type="compositionally biased region" description="Low complexity" evidence="1">
    <location>
        <begin position="31"/>
        <end position="46"/>
    </location>
</feature>
<dbReference type="GeneID" id="91085425"/>
<feature type="region of interest" description="Disordered" evidence="1">
    <location>
        <begin position="27"/>
        <end position="99"/>
    </location>
</feature>
<feature type="compositionally biased region" description="Acidic residues" evidence="1">
    <location>
        <begin position="74"/>
        <end position="85"/>
    </location>
</feature>
<reference evidence="2" key="3">
    <citation type="submission" date="2024-01" db="EMBL/GenBank/DDBJ databases">
        <authorList>
            <person name="Coelho M.A."/>
            <person name="David-Palma M."/>
            <person name="Shea T."/>
            <person name="Sun S."/>
            <person name="Cuomo C.A."/>
            <person name="Heitman J."/>
        </authorList>
    </citation>
    <scope>NUCLEOTIDE SEQUENCE</scope>
    <source>
        <strain evidence="2">CBS 7841</strain>
    </source>
</reference>
<reference evidence="2" key="1">
    <citation type="submission" date="2016-06" db="EMBL/GenBank/DDBJ databases">
        <authorList>
            <person name="Cuomo C."/>
            <person name="Litvintseva A."/>
            <person name="Heitman J."/>
            <person name="Chen Y."/>
            <person name="Sun S."/>
            <person name="Springer D."/>
            <person name="Dromer F."/>
            <person name="Young S."/>
            <person name="Zeng Q."/>
            <person name="Chapman S."/>
            <person name="Gujja S."/>
            <person name="Saif S."/>
            <person name="Birren B."/>
        </authorList>
    </citation>
    <scope>NUCLEOTIDE SEQUENCE</scope>
    <source>
        <strain evidence="2">CBS 7841</strain>
    </source>
</reference>
<keyword evidence="3" id="KW-1185">Reference proteome</keyword>
<feature type="compositionally biased region" description="Basic and acidic residues" evidence="1">
    <location>
        <begin position="132"/>
        <end position="149"/>
    </location>
</feature>
<accession>A0A1E3IJY1</accession>
<dbReference type="Pfam" id="PF15377">
    <property type="entry name" value="DUF4604"/>
    <property type="match status" value="1"/>
</dbReference>
<dbReference type="Proteomes" id="UP000094043">
    <property type="component" value="Chromosome 1"/>
</dbReference>
<feature type="compositionally biased region" description="Basic and acidic residues" evidence="1">
    <location>
        <begin position="48"/>
        <end position="67"/>
    </location>
</feature>
<evidence type="ECO:0000313" key="2">
    <source>
        <dbReference type="EMBL" id="WVN86053.1"/>
    </source>
</evidence>
<feature type="region of interest" description="Disordered" evidence="1">
    <location>
        <begin position="113"/>
        <end position="202"/>
    </location>
</feature>
<evidence type="ECO:0000313" key="3">
    <source>
        <dbReference type="Proteomes" id="UP000094043"/>
    </source>
</evidence>
<dbReference type="EMBL" id="CP143784">
    <property type="protein sequence ID" value="WVN86053.1"/>
    <property type="molecule type" value="Genomic_DNA"/>
</dbReference>
<gene>
    <name evidence="2" type="ORF">L203_101211</name>
</gene>
<dbReference type="InterPro" id="IPR027911">
    <property type="entry name" value="DUF4604"/>
</dbReference>
<feature type="compositionally biased region" description="Basic residues" evidence="1">
    <location>
        <begin position="152"/>
        <end position="165"/>
    </location>
</feature>
<proteinExistence type="predicted"/>
<dbReference type="KEGG" id="cdep:91085425"/>
<evidence type="ECO:0000256" key="1">
    <source>
        <dbReference type="SAM" id="MobiDB-lite"/>
    </source>
</evidence>
<organism evidence="2 3">
    <name type="scientific">Cryptococcus depauperatus CBS 7841</name>
    <dbReference type="NCBI Taxonomy" id="1295531"/>
    <lineage>
        <taxon>Eukaryota</taxon>
        <taxon>Fungi</taxon>
        <taxon>Dikarya</taxon>
        <taxon>Basidiomycota</taxon>
        <taxon>Agaricomycotina</taxon>
        <taxon>Tremellomycetes</taxon>
        <taxon>Tremellales</taxon>
        <taxon>Cryptococcaceae</taxon>
        <taxon>Cryptococcus</taxon>
    </lineage>
</organism>
<reference evidence="2" key="2">
    <citation type="journal article" date="2022" name="Elife">
        <title>Obligate sexual reproduction of a homothallic fungus closely related to the Cryptococcus pathogenic species complex.</title>
        <authorList>
            <person name="Passer A.R."/>
            <person name="Clancey S.A."/>
            <person name="Shea T."/>
            <person name="David-Palma M."/>
            <person name="Averette A.F."/>
            <person name="Boekhout T."/>
            <person name="Porcel B.M."/>
            <person name="Nowrousian M."/>
            <person name="Cuomo C.A."/>
            <person name="Sun S."/>
            <person name="Heitman J."/>
            <person name="Coelho M.A."/>
        </authorList>
    </citation>
    <scope>NUCLEOTIDE SEQUENCE</scope>
    <source>
        <strain evidence="2">CBS 7841</strain>
    </source>
</reference>
<dbReference type="VEuPathDB" id="FungiDB:L203_02320"/>
<sequence length="202" mass="22407">MPRGKGLTKHQYSQGLAYVAQKPSFLQHFGQPTTQPQSTSTTALRGARNREGREGREPLPSRPDEGQWAKGSDNEDGSSEEEDELAGLIRGVAGDDTPQVVVLKEGRHLSLDEIQREKQKASGSKTPPLEDIDTKKQVFREAEKKDKGHPPINRKAKINSNKRKLVGSDLDMQKGTAVENQPKDRKKKKAKKGLLSFDEEEG</sequence>
<protein>
    <submittedName>
        <fullName evidence="2">Uncharacterized protein</fullName>
    </submittedName>
</protein>
<name>A0A1E3IJY1_9TREE</name>
<dbReference type="AlphaFoldDB" id="A0A1E3IJY1"/>
<dbReference type="OrthoDB" id="2553298at2759"/>
<dbReference type="RefSeq" id="XP_066066753.1">
    <property type="nucleotide sequence ID" value="XM_066210656.1"/>
</dbReference>